<dbReference type="EMBL" id="JAHLFP010000058">
    <property type="protein sequence ID" value="MBU3806576.1"/>
    <property type="molecule type" value="Genomic_DNA"/>
</dbReference>
<evidence type="ECO:0000313" key="2">
    <source>
        <dbReference type="EMBL" id="MBU3806576.1"/>
    </source>
</evidence>
<evidence type="ECO:0000259" key="1">
    <source>
        <dbReference type="PROSITE" id="PS51186"/>
    </source>
</evidence>
<dbReference type="InterPro" id="IPR000182">
    <property type="entry name" value="GNAT_dom"/>
</dbReference>
<gene>
    <name evidence="2" type="ORF">H9882_06775</name>
</gene>
<dbReference type="PROSITE" id="PS51186">
    <property type="entry name" value="GNAT"/>
    <property type="match status" value="1"/>
</dbReference>
<dbReference type="InterPro" id="IPR051531">
    <property type="entry name" value="N-acetyltransferase"/>
</dbReference>
<accession>A0A948WT02</accession>
<dbReference type="AlphaFoldDB" id="A0A948WT02"/>
<dbReference type="Gene3D" id="3.40.630.30">
    <property type="match status" value="1"/>
</dbReference>
<dbReference type="GO" id="GO:0016747">
    <property type="term" value="F:acyltransferase activity, transferring groups other than amino-acyl groups"/>
    <property type="evidence" value="ECO:0007669"/>
    <property type="project" value="InterPro"/>
</dbReference>
<dbReference type="Proteomes" id="UP000713596">
    <property type="component" value="Unassembled WGS sequence"/>
</dbReference>
<dbReference type="Pfam" id="PF13302">
    <property type="entry name" value="Acetyltransf_3"/>
    <property type="match status" value="1"/>
</dbReference>
<feature type="domain" description="N-acetyltransferase" evidence="1">
    <location>
        <begin position="26"/>
        <end position="178"/>
    </location>
</feature>
<protein>
    <submittedName>
        <fullName evidence="2">GNAT family N-acetyltransferase</fullName>
    </submittedName>
</protein>
<proteinExistence type="predicted"/>
<comment type="caution">
    <text evidence="2">The sequence shown here is derived from an EMBL/GenBank/DDBJ whole genome shotgun (WGS) entry which is preliminary data.</text>
</comment>
<sequence>MKHCGTQPLNSQRLLLRPFCKEDAAPMFRNWGSNPNVTRFLRWPTQQDVQTAETVINSWIEKYSEPDWYQWAIVPKDLNEPIGSISVVRYDDRTESMELGYCIGENWWNQGYTSEAMELVLAYLFQTVGANRIAARHDTENPGSGAVMAHAGMRYEGLQRQADWSNMGDHRDMVFRAILRSDPEAKRYLGE</sequence>
<reference evidence="2" key="2">
    <citation type="submission" date="2021-04" db="EMBL/GenBank/DDBJ databases">
        <authorList>
            <person name="Gilroy R."/>
        </authorList>
    </citation>
    <scope>NUCLEOTIDE SEQUENCE</scope>
    <source>
        <strain evidence="2">B5_2728</strain>
    </source>
</reference>
<dbReference type="PANTHER" id="PTHR43792:SF1">
    <property type="entry name" value="N-ACETYLTRANSFERASE DOMAIN-CONTAINING PROTEIN"/>
    <property type="match status" value="1"/>
</dbReference>
<reference evidence="2" key="1">
    <citation type="journal article" date="2021" name="PeerJ">
        <title>Extensive microbial diversity within the chicken gut microbiome revealed by metagenomics and culture.</title>
        <authorList>
            <person name="Gilroy R."/>
            <person name="Ravi A."/>
            <person name="Getino M."/>
            <person name="Pursley I."/>
            <person name="Horton D.L."/>
            <person name="Alikhan N.F."/>
            <person name="Baker D."/>
            <person name="Gharbi K."/>
            <person name="Hall N."/>
            <person name="Watson M."/>
            <person name="Adriaenssens E.M."/>
            <person name="Foster-Nyarko E."/>
            <person name="Jarju S."/>
            <person name="Secka A."/>
            <person name="Antonio M."/>
            <person name="Oren A."/>
            <person name="Chaudhuri R.R."/>
            <person name="La Ragione R."/>
            <person name="Hildebrand F."/>
            <person name="Pallen M.J."/>
        </authorList>
    </citation>
    <scope>NUCLEOTIDE SEQUENCE</scope>
    <source>
        <strain evidence="2">B5_2728</strain>
    </source>
</reference>
<dbReference type="PANTHER" id="PTHR43792">
    <property type="entry name" value="GNAT FAMILY, PUTATIVE (AFU_ORTHOLOGUE AFUA_3G00765)-RELATED-RELATED"/>
    <property type="match status" value="1"/>
</dbReference>
<dbReference type="InterPro" id="IPR016181">
    <property type="entry name" value="Acyl_CoA_acyltransferase"/>
</dbReference>
<evidence type="ECO:0000313" key="3">
    <source>
        <dbReference type="Proteomes" id="UP000713596"/>
    </source>
</evidence>
<name>A0A948WT02_9FIRM</name>
<dbReference type="SUPFAM" id="SSF55729">
    <property type="entry name" value="Acyl-CoA N-acyltransferases (Nat)"/>
    <property type="match status" value="1"/>
</dbReference>
<organism evidence="2 3">
    <name type="scientific">Candidatus Allofournierella pullistercoris</name>
    <dbReference type="NCBI Taxonomy" id="2838597"/>
    <lineage>
        <taxon>Bacteria</taxon>
        <taxon>Bacillati</taxon>
        <taxon>Bacillota</taxon>
        <taxon>Clostridia</taxon>
        <taxon>Eubacteriales</taxon>
        <taxon>Oscillospiraceae</taxon>
        <taxon>Allofournierella</taxon>
    </lineage>
</organism>